<evidence type="ECO:0000313" key="3">
    <source>
        <dbReference type="EMBL" id="ARQ00868.1"/>
    </source>
</evidence>
<dbReference type="EMBL" id="CP021112">
    <property type="protein sequence ID" value="ARQ00868.1"/>
    <property type="molecule type" value="Genomic_DNA"/>
</dbReference>
<reference evidence="3 4" key="1">
    <citation type="submission" date="2017-05" db="EMBL/GenBank/DDBJ databases">
        <title>Full genome sequence of Pseudorhodoplanes sinuspersici.</title>
        <authorList>
            <person name="Dastgheib S.M.M."/>
            <person name="Shavandi M."/>
            <person name="Tirandaz H."/>
        </authorList>
    </citation>
    <scope>NUCLEOTIDE SEQUENCE [LARGE SCALE GENOMIC DNA]</scope>
    <source>
        <strain evidence="3 4">RIPI110</strain>
    </source>
</reference>
<name>A0A1W6ZUA1_9HYPH</name>
<protein>
    <submittedName>
        <fullName evidence="3">Uncharacterized protein</fullName>
    </submittedName>
</protein>
<evidence type="ECO:0000313" key="4">
    <source>
        <dbReference type="Proteomes" id="UP000194137"/>
    </source>
</evidence>
<proteinExistence type="predicted"/>
<keyword evidence="4" id="KW-1185">Reference proteome</keyword>
<dbReference type="AlphaFoldDB" id="A0A1W6ZUA1"/>
<accession>A0A1W6ZUA1</accession>
<keyword evidence="2" id="KW-1133">Transmembrane helix</keyword>
<keyword evidence="2" id="KW-0472">Membrane</keyword>
<organism evidence="3 4">
    <name type="scientific">Pseudorhodoplanes sinuspersici</name>
    <dbReference type="NCBI Taxonomy" id="1235591"/>
    <lineage>
        <taxon>Bacteria</taxon>
        <taxon>Pseudomonadati</taxon>
        <taxon>Pseudomonadota</taxon>
        <taxon>Alphaproteobacteria</taxon>
        <taxon>Hyphomicrobiales</taxon>
        <taxon>Pseudorhodoplanes</taxon>
    </lineage>
</organism>
<keyword evidence="2" id="KW-0812">Transmembrane</keyword>
<feature type="region of interest" description="Disordered" evidence="1">
    <location>
        <begin position="77"/>
        <end position="110"/>
    </location>
</feature>
<dbReference type="KEGG" id="psin:CAK95_18560"/>
<evidence type="ECO:0000256" key="2">
    <source>
        <dbReference type="SAM" id="Phobius"/>
    </source>
</evidence>
<dbReference type="Proteomes" id="UP000194137">
    <property type="component" value="Chromosome"/>
</dbReference>
<feature type="transmembrane region" description="Helical" evidence="2">
    <location>
        <begin position="229"/>
        <end position="251"/>
    </location>
</feature>
<evidence type="ECO:0000256" key="1">
    <source>
        <dbReference type="SAM" id="MobiDB-lite"/>
    </source>
</evidence>
<feature type="compositionally biased region" description="Polar residues" evidence="1">
    <location>
        <begin position="100"/>
        <end position="109"/>
    </location>
</feature>
<sequence length="253" mass="27218">MVWLNRIFGDTSPLFIASFFRRNIARIVAVFAVLFAALPGTPGSNAPTQPSPDNLIVNAPSAAETFARWLQPSAAAAATRKRQRTKSTRVQETKTEDASETSPEQSSQVLAPLTPFIQIWPQAHTARSEVPEAMTQLPSHDFMRVAGKADRLLPTSGREEEIVEADELSELDRAAAPLQPAEGQARAQAVAFAGTDGRATRRDNGDSTTPANRFAAFADSVKALPQAPWFDSILFVIGGAVAAFAAARVFMRA</sequence>
<gene>
    <name evidence="3" type="ORF">CAK95_18560</name>
</gene>